<evidence type="ECO:0000313" key="2">
    <source>
        <dbReference type="Proteomes" id="UP000290283"/>
    </source>
</evidence>
<dbReference type="AlphaFoldDB" id="A0A4Q1K568"/>
<gene>
    <name evidence="1" type="ORF">EQG63_02015</name>
</gene>
<dbReference type="RefSeq" id="WP_129433914.1">
    <property type="nucleotide sequence ID" value="NZ_SBKO01000001.1"/>
</dbReference>
<evidence type="ECO:0000313" key="1">
    <source>
        <dbReference type="EMBL" id="RXR20732.1"/>
    </source>
</evidence>
<organism evidence="1 2">
    <name type="scientific">Flavobacterium amnicola</name>
    <dbReference type="NCBI Taxonomy" id="2506422"/>
    <lineage>
        <taxon>Bacteria</taxon>
        <taxon>Pseudomonadati</taxon>
        <taxon>Bacteroidota</taxon>
        <taxon>Flavobacteriia</taxon>
        <taxon>Flavobacteriales</taxon>
        <taxon>Flavobacteriaceae</taxon>
        <taxon>Flavobacterium</taxon>
    </lineage>
</organism>
<keyword evidence="2" id="KW-1185">Reference proteome</keyword>
<proteinExistence type="predicted"/>
<reference evidence="2" key="1">
    <citation type="submission" date="2019-01" db="EMBL/GenBank/DDBJ databases">
        <title>Cytophagaceae bacterium strain CAR-16.</title>
        <authorList>
            <person name="Chen W.-M."/>
        </authorList>
    </citation>
    <scope>NUCLEOTIDE SEQUENCE [LARGE SCALE GENOMIC DNA]</scope>
    <source>
        <strain evidence="2">LLJ-11</strain>
    </source>
</reference>
<dbReference type="EMBL" id="SBKO01000001">
    <property type="protein sequence ID" value="RXR20732.1"/>
    <property type="molecule type" value="Genomic_DNA"/>
</dbReference>
<dbReference type="OrthoDB" id="1354398at2"/>
<protein>
    <submittedName>
        <fullName evidence="1">Uncharacterized protein</fullName>
    </submittedName>
</protein>
<accession>A0A4Q1K568</accession>
<dbReference type="Proteomes" id="UP000290283">
    <property type="component" value="Unassembled WGS sequence"/>
</dbReference>
<name>A0A4Q1K568_9FLAO</name>
<comment type="caution">
    <text evidence="1">The sequence shown here is derived from an EMBL/GenBank/DDBJ whole genome shotgun (WGS) entry which is preliminary data.</text>
</comment>
<sequence length="196" mass="22803">MKTTLIFTLALFYVNLSLFSKTIDDEIILKDGSKAIIEPNSFKVDFENKTVSYKTINSSQKKISFKDFISVEFGANKFQTFKLIGGNVFEGFFVIAESETKKLVVHTLPQEEEGITRYEFHIIENDSQIIDSHIFDNKKNQKSSNLRADIYGKIRFHFPNHIQLLKRLEMYDKNSFAIDNTKILGFFNNPVYFKNK</sequence>